<sequence length="135" mass="14776">MAAMGWMVRVGPAAILLAAAGCRDLQIEPVKIEIADLAVAPCDTNILLSLPPNERKVNCYEVQGTAFNPSTRELRKVNLYGVIEDAEGTIVREGRIGSLPDLGQGKKIPFLVRVFFTQKLREPLKLDAFRAKGLT</sequence>
<evidence type="ECO:0000313" key="2">
    <source>
        <dbReference type="Proteomes" id="UP000000557"/>
    </source>
</evidence>
<protein>
    <submittedName>
        <fullName evidence="1">Gll3314 protein</fullName>
    </submittedName>
</protein>
<proteinExistence type="predicted"/>
<accession>Q7NG59</accession>
<dbReference type="STRING" id="251221.gene:10760824"/>
<reference evidence="1 2" key="1">
    <citation type="journal article" date="2003" name="DNA Res.">
        <title>Complete genome structure of Gloeobacter violaceus PCC 7421, a cyanobacterium that lacks thylakoids.</title>
        <authorList>
            <person name="Nakamura Y."/>
            <person name="Kaneko T."/>
            <person name="Sato S."/>
            <person name="Mimuro M."/>
            <person name="Miyashita H."/>
            <person name="Tsuchiya T."/>
            <person name="Sasamoto S."/>
            <person name="Watanabe A."/>
            <person name="Kawashima K."/>
            <person name="Kishida Y."/>
            <person name="Kiyokawa C."/>
            <person name="Kohara M."/>
            <person name="Matsumoto M."/>
            <person name="Matsuno A."/>
            <person name="Nakazaki N."/>
            <person name="Shimpo S."/>
            <person name="Takeuchi C."/>
            <person name="Yamada M."/>
            <person name="Tabata S."/>
        </authorList>
    </citation>
    <scope>NUCLEOTIDE SEQUENCE [LARGE SCALE GENOMIC DNA]</scope>
    <source>
        <strain evidence="2">ATCC 29082 / PCC 7421</strain>
    </source>
</reference>
<keyword evidence="2" id="KW-1185">Reference proteome</keyword>
<evidence type="ECO:0000313" key="1">
    <source>
        <dbReference type="EMBL" id="BAC91255.1"/>
    </source>
</evidence>
<dbReference type="PhylomeDB" id="Q7NG59"/>
<name>Q7NG59_GLOVI</name>
<dbReference type="Proteomes" id="UP000000557">
    <property type="component" value="Chromosome"/>
</dbReference>
<reference evidence="1 2" key="2">
    <citation type="journal article" date="2003" name="DNA Res.">
        <title>Complete genome structure of Gloeobacter violaceus PCC 7421, a cyanobacterium that lacks thylakoids (supplement).</title>
        <authorList>
            <person name="Nakamura Y."/>
            <person name="Kaneko T."/>
            <person name="Sato S."/>
            <person name="Mimuro M."/>
            <person name="Miyashita H."/>
            <person name="Tsuchiya T."/>
            <person name="Sasamoto S."/>
            <person name="Watanabe A."/>
            <person name="Kawashima K."/>
            <person name="Kishida Y."/>
            <person name="Kiyokawa C."/>
            <person name="Kohara M."/>
            <person name="Matsumoto M."/>
            <person name="Matsuno A."/>
            <person name="Nakazaki N."/>
            <person name="Shimpo S."/>
            <person name="Takeuchi C."/>
            <person name="Yamada M."/>
            <person name="Tabata S."/>
        </authorList>
    </citation>
    <scope>NUCLEOTIDE SEQUENCE [LARGE SCALE GENOMIC DNA]</scope>
    <source>
        <strain evidence="2">ATCC 29082 / PCC 7421</strain>
    </source>
</reference>
<dbReference type="AlphaFoldDB" id="Q7NG59"/>
<dbReference type="EMBL" id="BA000045">
    <property type="protein sequence ID" value="BAC91255.1"/>
    <property type="molecule type" value="Genomic_DNA"/>
</dbReference>
<dbReference type="EnsemblBacteria" id="BAC91255">
    <property type="protein sequence ID" value="BAC91255"/>
    <property type="gene ID" value="BAC91255"/>
</dbReference>
<gene>
    <name evidence="1" type="ordered locus">gll3314</name>
</gene>
<dbReference type="OrthoDB" id="572162at2"/>
<dbReference type="KEGG" id="gvi:gll3314"/>
<organism evidence="1 2">
    <name type="scientific">Gloeobacter violaceus (strain ATCC 29082 / PCC 7421)</name>
    <dbReference type="NCBI Taxonomy" id="251221"/>
    <lineage>
        <taxon>Bacteria</taxon>
        <taxon>Bacillati</taxon>
        <taxon>Cyanobacteriota</taxon>
        <taxon>Cyanophyceae</taxon>
        <taxon>Gloeobacterales</taxon>
        <taxon>Gloeobacteraceae</taxon>
        <taxon>Gloeobacter</taxon>
    </lineage>
</organism>
<dbReference type="InParanoid" id="Q7NG59"/>
<dbReference type="HOGENOM" id="CLU_1914087_0_0_3"/>